<dbReference type="PROSITE" id="PS50943">
    <property type="entry name" value="HTH_CROC1"/>
    <property type="match status" value="1"/>
</dbReference>
<dbReference type="InterPro" id="IPR010982">
    <property type="entry name" value="Lambda_DNA-bd_dom_sf"/>
</dbReference>
<gene>
    <name evidence="2" type="ORF">KDH_70520</name>
</gene>
<dbReference type="EMBL" id="BSRI01000002">
    <property type="protein sequence ID" value="GLV60232.1"/>
    <property type="molecule type" value="Genomic_DNA"/>
</dbReference>
<dbReference type="SUPFAM" id="SSF47413">
    <property type="entry name" value="lambda repressor-like DNA-binding domains"/>
    <property type="match status" value="1"/>
</dbReference>
<sequence length="97" mass="10982">MTVSCRLRILLAQLNLERAQQGQSALSLRRLAQESGVSQSVLVSLHTGRSQRIDYATIDRLLSYFNLFMPVTIDDLLTWEPEVETNRVHTLPAALLM</sequence>
<reference evidence="2 3" key="1">
    <citation type="submission" date="2023-02" db="EMBL/GenBank/DDBJ databases">
        <title>Dictyobacter halimunensis sp. nov., a new member of the class Ktedonobacteria from forest soil in a geothermal area.</title>
        <authorList>
            <person name="Rachmania M.K."/>
            <person name="Ningsih F."/>
            <person name="Sakai Y."/>
            <person name="Yabe S."/>
            <person name="Yokota A."/>
            <person name="Sjamsuridzal W."/>
        </authorList>
    </citation>
    <scope>NUCLEOTIDE SEQUENCE [LARGE SCALE GENOMIC DNA]</scope>
    <source>
        <strain evidence="2 3">S3.2.2.5</strain>
    </source>
</reference>
<keyword evidence="3" id="KW-1185">Reference proteome</keyword>
<dbReference type="InterPro" id="IPR001387">
    <property type="entry name" value="Cro/C1-type_HTH"/>
</dbReference>
<evidence type="ECO:0000259" key="1">
    <source>
        <dbReference type="PROSITE" id="PS50943"/>
    </source>
</evidence>
<comment type="caution">
    <text evidence="2">The sequence shown here is derived from an EMBL/GenBank/DDBJ whole genome shotgun (WGS) entry which is preliminary data.</text>
</comment>
<dbReference type="Proteomes" id="UP001344906">
    <property type="component" value="Unassembled WGS sequence"/>
</dbReference>
<feature type="domain" description="HTH cro/C1-type" evidence="1">
    <location>
        <begin position="26"/>
        <end position="76"/>
    </location>
</feature>
<protein>
    <recommendedName>
        <fullName evidence="1">HTH cro/C1-type domain-containing protein</fullName>
    </recommendedName>
</protein>
<accession>A0ABQ6G149</accession>
<dbReference type="Gene3D" id="1.10.260.40">
    <property type="entry name" value="lambda repressor-like DNA-binding domains"/>
    <property type="match status" value="1"/>
</dbReference>
<organism evidence="2 3">
    <name type="scientific">Dictyobacter halimunensis</name>
    <dbReference type="NCBI Taxonomy" id="3026934"/>
    <lineage>
        <taxon>Bacteria</taxon>
        <taxon>Bacillati</taxon>
        <taxon>Chloroflexota</taxon>
        <taxon>Ktedonobacteria</taxon>
        <taxon>Ktedonobacterales</taxon>
        <taxon>Dictyobacteraceae</taxon>
        <taxon>Dictyobacter</taxon>
    </lineage>
</organism>
<dbReference type="CDD" id="cd00093">
    <property type="entry name" value="HTH_XRE"/>
    <property type="match status" value="1"/>
</dbReference>
<name>A0ABQ6G149_9CHLR</name>
<dbReference type="RefSeq" id="WP_338257246.1">
    <property type="nucleotide sequence ID" value="NZ_BSRI01000002.1"/>
</dbReference>
<dbReference type="Pfam" id="PF13443">
    <property type="entry name" value="HTH_26"/>
    <property type="match status" value="1"/>
</dbReference>
<evidence type="ECO:0000313" key="3">
    <source>
        <dbReference type="Proteomes" id="UP001344906"/>
    </source>
</evidence>
<proteinExistence type="predicted"/>
<evidence type="ECO:0000313" key="2">
    <source>
        <dbReference type="EMBL" id="GLV60232.1"/>
    </source>
</evidence>